<gene>
    <name evidence="1" type="ORF">NQ318_013226</name>
</gene>
<comment type="caution">
    <text evidence="1">The sequence shown here is derived from an EMBL/GenBank/DDBJ whole genome shotgun (WGS) entry which is preliminary data.</text>
</comment>
<accession>A0AAV8YAR4</accession>
<dbReference type="EMBL" id="JAPWTK010000140">
    <property type="protein sequence ID" value="KAJ8948239.1"/>
    <property type="molecule type" value="Genomic_DNA"/>
</dbReference>
<dbReference type="Proteomes" id="UP001162162">
    <property type="component" value="Unassembled WGS sequence"/>
</dbReference>
<name>A0AAV8YAR4_9CUCU</name>
<evidence type="ECO:0000313" key="1">
    <source>
        <dbReference type="EMBL" id="KAJ8948239.1"/>
    </source>
</evidence>
<sequence>MTGKRIYFGDVFIHLIILISERRGGWLSSVWRIRAWCIAWWHSGREDSDTEEESPSEQGQGCITPVSLDTPCRVRYRGALRST</sequence>
<dbReference type="AlphaFoldDB" id="A0AAV8YAR4"/>
<proteinExistence type="predicted"/>
<evidence type="ECO:0000313" key="2">
    <source>
        <dbReference type="Proteomes" id="UP001162162"/>
    </source>
</evidence>
<protein>
    <recommendedName>
        <fullName evidence="3">Secreted protein</fullName>
    </recommendedName>
</protein>
<keyword evidence="2" id="KW-1185">Reference proteome</keyword>
<evidence type="ECO:0008006" key="3">
    <source>
        <dbReference type="Google" id="ProtNLM"/>
    </source>
</evidence>
<reference evidence="1" key="1">
    <citation type="journal article" date="2023" name="Insect Mol. Biol.">
        <title>Genome sequencing provides insights into the evolution of gene families encoding plant cell wall-degrading enzymes in longhorned beetles.</title>
        <authorList>
            <person name="Shin N.R."/>
            <person name="Okamura Y."/>
            <person name="Kirsch R."/>
            <person name="Pauchet Y."/>
        </authorList>
    </citation>
    <scope>NUCLEOTIDE SEQUENCE</scope>
    <source>
        <strain evidence="1">AMC_N1</strain>
    </source>
</reference>
<organism evidence="1 2">
    <name type="scientific">Aromia moschata</name>
    <dbReference type="NCBI Taxonomy" id="1265417"/>
    <lineage>
        <taxon>Eukaryota</taxon>
        <taxon>Metazoa</taxon>
        <taxon>Ecdysozoa</taxon>
        <taxon>Arthropoda</taxon>
        <taxon>Hexapoda</taxon>
        <taxon>Insecta</taxon>
        <taxon>Pterygota</taxon>
        <taxon>Neoptera</taxon>
        <taxon>Endopterygota</taxon>
        <taxon>Coleoptera</taxon>
        <taxon>Polyphaga</taxon>
        <taxon>Cucujiformia</taxon>
        <taxon>Chrysomeloidea</taxon>
        <taxon>Cerambycidae</taxon>
        <taxon>Cerambycinae</taxon>
        <taxon>Callichromatini</taxon>
        <taxon>Aromia</taxon>
    </lineage>
</organism>